<keyword evidence="2" id="KW-0812">Transmembrane</keyword>
<dbReference type="OrthoDB" id="4983847at2759"/>
<comment type="caution">
    <text evidence="3">The sequence shown here is derived from an EMBL/GenBank/DDBJ whole genome shotgun (WGS) entry which is preliminary data.</text>
</comment>
<evidence type="ECO:0000313" key="3">
    <source>
        <dbReference type="EMBL" id="KAH7311741.1"/>
    </source>
</evidence>
<evidence type="ECO:0000256" key="1">
    <source>
        <dbReference type="SAM" id="MobiDB-lite"/>
    </source>
</evidence>
<name>A0A8K0WNT5_9HYPO</name>
<gene>
    <name evidence="3" type="ORF">B0I35DRAFT_481680</name>
</gene>
<keyword evidence="4" id="KW-1185">Reference proteome</keyword>
<accession>A0A8K0WNT5</accession>
<keyword evidence="2" id="KW-1133">Transmembrane helix</keyword>
<proteinExistence type="predicted"/>
<feature type="region of interest" description="Disordered" evidence="1">
    <location>
        <begin position="33"/>
        <end position="56"/>
    </location>
</feature>
<dbReference type="EMBL" id="JAGPNK010000011">
    <property type="protein sequence ID" value="KAH7311741.1"/>
    <property type="molecule type" value="Genomic_DNA"/>
</dbReference>
<feature type="transmembrane region" description="Helical" evidence="2">
    <location>
        <begin position="7"/>
        <end position="25"/>
    </location>
</feature>
<dbReference type="AlphaFoldDB" id="A0A8K0WNT5"/>
<protein>
    <submittedName>
        <fullName evidence="3">Uncharacterized protein</fullName>
    </submittedName>
</protein>
<organism evidence="3 4">
    <name type="scientific">Stachybotrys elegans</name>
    <dbReference type="NCBI Taxonomy" id="80388"/>
    <lineage>
        <taxon>Eukaryota</taxon>
        <taxon>Fungi</taxon>
        <taxon>Dikarya</taxon>
        <taxon>Ascomycota</taxon>
        <taxon>Pezizomycotina</taxon>
        <taxon>Sordariomycetes</taxon>
        <taxon>Hypocreomycetidae</taxon>
        <taxon>Hypocreales</taxon>
        <taxon>Stachybotryaceae</taxon>
        <taxon>Stachybotrys</taxon>
    </lineage>
</organism>
<dbReference type="Pfam" id="PF23670">
    <property type="entry name" value="PIGBOS1"/>
    <property type="match status" value="1"/>
</dbReference>
<dbReference type="Proteomes" id="UP000813444">
    <property type="component" value="Unassembled WGS sequence"/>
</dbReference>
<evidence type="ECO:0000256" key="2">
    <source>
        <dbReference type="SAM" id="Phobius"/>
    </source>
</evidence>
<keyword evidence="2" id="KW-0472">Membrane</keyword>
<reference evidence="3" key="1">
    <citation type="journal article" date="2021" name="Nat. Commun.">
        <title>Genetic determinants of endophytism in the Arabidopsis root mycobiome.</title>
        <authorList>
            <person name="Mesny F."/>
            <person name="Miyauchi S."/>
            <person name="Thiergart T."/>
            <person name="Pickel B."/>
            <person name="Atanasova L."/>
            <person name="Karlsson M."/>
            <person name="Huettel B."/>
            <person name="Barry K.W."/>
            <person name="Haridas S."/>
            <person name="Chen C."/>
            <person name="Bauer D."/>
            <person name="Andreopoulos W."/>
            <person name="Pangilinan J."/>
            <person name="LaButti K."/>
            <person name="Riley R."/>
            <person name="Lipzen A."/>
            <person name="Clum A."/>
            <person name="Drula E."/>
            <person name="Henrissat B."/>
            <person name="Kohler A."/>
            <person name="Grigoriev I.V."/>
            <person name="Martin F.M."/>
            <person name="Hacquard S."/>
        </authorList>
    </citation>
    <scope>NUCLEOTIDE SEQUENCE</scope>
    <source>
        <strain evidence="3">MPI-CAGE-CH-0235</strain>
    </source>
</reference>
<evidence type="ECO:0000313" key="4">
    <source>
        <dbReference type="Proteomes" id="UP000813444"/>
    </source>
</evidence>
<sequence>MSAFEKALPAALAVFCGVIGGYYTWQPMLAPQPDIKPLPTTSPSTSADEKTSSGTK</sequence>
<feature type="compositionally biased region" description="Basic and acidic residues" evidence="1">
    <location>
        <begin position="47"/>
        <end position="56"/>
    </location>
</feature>
<dbReference type="InterPro" id="IPR057394">
    <property type="entry name" value="PIGBOS1"/>
</dbReference>